<evidence type="ECO:0000313" key="12">
    <source>
        <dbReference type="Proteomes" id="UP000076761"/>
    </source>
</evidence>
<evidence type="ECO:0000256" key="5">
    <source>
        <dbReference type="ARBA" id="ARBA00022723"/>
    </source>
</evidence>
<gene>
    <name evidence="11" type="ORF">NEOLEDRAFT_1126897</name>
</gene>
<evidence type="ECO:0000256" key="6">
    <source>
        <dbReference type="ARBA" id="ARBA00023002"/>
    </source>
</evidence>
<evidence type="ECO:0000256" key="3">
    <source>
        <dbReference type="ARBA" id="ARBA00010617"/>
    </source>
</evidence>
<name>A0A165VRS9_9AGAM</name>
<comment type="cofactor">
    <cofactor evidence="1 9">
        <name>heme</name>
        <dbReference type="ChEBI" id="CHEBI:30413"/>
    </cofactor>
</comment>
<evidence type="ECO:0000313" key="11">
    <source>
        <dbReference type="EMBL" id="KZT30089.1"/>
    </source>
</evidence>
<dbReference type="STRING" id="1314782.A0A165VRS9"/>
<dbReference type="InterPro" id="IPR050121">
    <property type="entry name" value="Cytochrome_P450_monoxygenase"/>
</dbReference>
<organism evidence="11 12">
    <name type="scientific">Neolentinus lepideus HHB14362 ss-1</name>
    <dbReference type="NCBI Taxonomy" id="1314782"/>
    <lineage>
        <taxon>Eukaryota</taxon>
        <taxon>Fungi</taxon>
        <taxon>Dikarya</taxon>
        <taxon>Basidiomycota</taxon>
        <taxon>Agaricomycotina</taxon>
        <taxon>Agaricomycetes</taxon>
        <taxon>Gloeophyllales</taxon>
        <taxon>Gloeophyllaceae</taxon>
        <taxon>Neolentinus</taxon>
    </lineage>
</organism>
<evidence type="ECO:0000256" key="7">
    <source>
        <dbReference type="ARBA" id="ARBA00023004"/>
    </source>
</evidence>
<keyword evidence="10" id="KW-1133">Transmembrane helix</keyword>
<feature type="transmembrane region" description="Helical" evidence="10">
    <location>
        <begin position="6"/>
        <end position="22"/>
    </location>
</feature>
<dbReference type="GO" id="GO:0004497">
    <property type="term" value="F:monooxygenase activity"/>
    <property type="evidence" value="ECO:0007669"/>
    <property type="project" value="UniProtKB-KW"/>
</dbReference>
<dbReference type="PRINTS" id="PR00385">
    <property type="entry name" value="P450"/>
</dbReference>
<protein>
    <submittedName>
        <fullName evidence="11">Cytochrome P450</fullName>
    </submittedName>
</protein>
<keyword evidence="5 9" id="KW-0479">Metal-binding</keyword>
<dbReference type="OrthoDB" id="1470350at2759"/>
<evidence type="ECO:0000256" key="1">
    <source>
        <dbReference type="ARBA" id="ARBA00001971"/>
    </source>
</evidence>
<dbReference type="EMBL" id="KV425552">
    <property type="protein sequence ID" value="KZT30089.1"/>
    <property type="molecule type" value="Genomic_DNA"/>
</dbReference>
<dbReference type="InterPro" id="IPR001128">
    <property type="entry name" value="Cyt_P450"/>
</dbReference>
<dbReference type="Pfam" id="PF00067">
    <property type="entry name" value="p450"/>
    <property type="match status" value="1"/>
</dbReference>
<dbReference type="SUPFAM" id="SSF48264">
    <property type="entry name" value="Cytochrome P450"/>
    <property type="match status" value="1"/>
</dbReference>
<keyword evidence="8" id="KW-0503">Monooxygenase</keyword>
<dbReference type="AlphaFoldDB" id="A0A165VRS9"/>
<keyword evidence="12" id="KW-1185">Reference proteome</keyword>
<keyword evidence="7 9" id="KW-0408">Iron</keyword>
<dbReference type="PANTHER" id="PTHR24305:SF166">
    <property type="entry name" value="CYTOCHROME P450 12A4, MITOCHONDRIAL-RELATED"/>
    <property type="match status" value="1"/>
</dbReference>
<dbReference type="Gene3D" id="1.10.630.10">
    <property type="entry name" value="Cytochrome P450"/>
    <property type="match status" value="1"/>
</dbReference>
<dbReference type="GO" id="GO:0016705">
    <property type="term" value="F:oxidoreductase activity, acting on paired donors, with incorporation or reduction of molecular oxygen"/>
    <property type="evidence" value="ECO:0007669"/>
    <property type="project" value="InterPro"/>
</dbReference>
<dbReference type="Proteomes" id="UP000076761">
    <property type="component" value="Unassembled WGS sequence"/>
</dbReference>
<dbReference type="PRINTS" id="PR00463">
    <property type="entry name" value="EP450I"/>
</dbReference>
<dbReference type="InParanoid" id="A0A165VRS9"/>
<dbReference type="InterPro" id="IPR002401">
    <property type="entry name" value="Cyt_P450_E_grp-I"/>
</dbReference>
<evidence type="ECO:0000256" key="10">
    <source>
        <dbReference type="SAM" id="Phobius"/>
    </source>
</evidence>
<comment type="similarity">
    <text evidence="3">Belongs to the cytochrome P450 family.</text>
</comment>
<dbReference type="GO" id="GO:0005506">
    <property type="term" value="F:iron ion binding"/>
    <property type="evidence" value="ECO:0007669"/>
    <property type="project" value="InterPro"/>
</dbReference>
<keyword evidence="6" id="KW-0560">Oxidoreductase</keyword>
<accession>A0A165VRS9</accession>
<evidence type="ECO:0000256" key="4">
    <source>
        <dbReference type="ARBA" id="ARBA00022617"/>
    </source>
</evidence>
<dbReference type="GO" id="GO:0020037">
    <property type="term" value="F:heme binding"/>
    <property type="evidence" value="ECO:0007669"/>
    <property type="project" value="InterPro"/>
</dbReference>
<reference evidence="11 12" key="1">
    <citation type="journal article" date="2016" name="Mol. Biol. Evol.">
        <title>Comparative Genomics of Early-Diverging Mushroom-Forming Fungi Provides Insights into the Origins of Lignocellulose Decay Capabilities.</title>
        <authorList>
            <person name="Nagy L.G."/>
            <person name="Riley R."/>
            <person name="Tritt A."/>
            <person name="Adam C."/>
            <person name="Daum C."/>
            <person name="Floudas D."/>
            <person name="Sun H."/>
            <person name="Yadav J.S."/>
            <person name="Pangilinan J."/>
            <person name="Larsson K.H."/>
            <person name="Matsuura K."/>
            <person name="Barry K."/>
            <person name="Labutti K."/>
            <person name="Kuo R."/>
            <person name="Ohm R.A."/>
            <person name="Bhattacharya S.S."/>
            <person name="Shirouzu T."/>
            <person name="Yoshinaga Y."/>
            <person name="Martin F.M."/>
            <person name="Grigoriev I.V."/>
            <person name="Hibbett D.S."/>
        </authorList>
    </citation>
    <scope>NUCLEOTIDE SEQUENCE [LARGE SCALE GENOMIC DNA]</scope>
    <source>
        <strain evidence="11 12">HHB14362 ss-1</strain>
    </source>
</reference>
<dbReference type="PANTHER" id="PTHR24305">
    <property type="entry name" value="CYTOCHROME P450"/>
    <property type="match status" value="1"/>
</dbReference>
<keyword evidence="10" id="KW-0472">Membrane</keyword>
<comment type="pathway">
    <text evidence="2">Secondary metabolite biosynthesis.</text>
</comment>
<evidence type="ECO:0000256" key="8">
    <source>
        <dbReference type="ARBA" id="ARBA00023033"/>
    </source>
</evidence>
<proteinExistence type="inferred from homology"/>
<keyword evidence="4 9" id="KW-0349">Heme</keyword>
<feature type="binding site" description="axial binding residue" evidence="9">
    <location>
        <position position="474"/>
    </location>
    <ligand>
        <name>heme</name>
        <dbReference type="ChEBI" id="CHEBI:30413"/>
    </ligand>
    <ligandPart>
        <name>Fe</name>
        <dbReference type="ChEBI" id="CHEBI:18248"/>
    </ligandPart>
</feature>
<sequence>MTIQLTYLLVPIILAWVAYRLLRRSPLANIPGPQPEPFFGNVRHMVERSNVDVMFEWQEQYGSVFRVQSFLGLNKLVIADPKAIQYVLNAAAYDFPKPAPLRAFIIALSGPHLIWAEGDVHKKQRRIMSPAFGAYEMKALHPVFKHHAENLVAQWKDALVNTDDNESRVIDVHRSLNSTTLNALCEAAFNFRAENENGNILKEIYMNFNENVFPPYLATMNGIMDHLPAWVIPPLLKVLPTKNMAFVRRHKRETYRIAEELVAEKADTISSDTGKRDVFSLLVQANKSEYVKNLQLSDDELYAQMSLVFAAGHATTAGTMTFALWQLVKHVDVQTQLRNEIREIQATVHGRGKTELTADDLENMVYLQAVLKETLRMHPAIFQVARVATKDAVLPLSQPVKTSAGELISQIAVPRGTEIIVSPGCYNRNKSVWGEDAEDFNPQRWLTGERQSKAGISLGVLGNLMSFWSGTKSCLGWRFAMVEMQCFLVEIVNHFELRPTRNVHAYGSNLMYPLVEGEEEKGAQMPLRVSVASRD</sequence>
<evidence type="ECO:0000256" key="2">
    <source>
        <dbReference type="ARBA" id="ARBA00005179"/>
    </source>
</evidence>
<dbReference type="InterPro" id="IPR036396">
    <property type="entry name" value="Cyt_P450_sf"/>
</dbReference>
<keyword evidence="10" id="KW-0812">Transmembrane</keyword>
<evidence type="ECO:0000256" key="9">
    <source>
        <dbReference type="PIRSR" id="PIRSR602401-1"/>
    </source>
</evidence>